<evidence type="ECO:0000313" key="3">
    <source>
        <dbReference type="EMBL" id="MDT0468311.1"/>
    </source>
</evidence>
<keyword evidence="2" id="KW-0732">Signal</keyword>
<feature type="signal peptide" evidence="2">
    <location>
        <begin position="1"/>
        <end position="31"/>
    </location>
</feature>
<feature type="chain" id="PRO_5047297636" description="Secreted protein" evidence="2">
    <location>
        <begin position="32"/>
        <end position="124"/>
    </location>
</feature>
<organism evidence="3 4">
    <name type="scientific">Streptomyces gibsoniae</name>
    <dbReference type="NCBI Taxonomy" id="3075529"/>
    <lineage>
        <taxon>Bacteria</taxon>
        <taxon>Bacillati</taxon>
        <taxon>Actinomycetota</taxon>
        <taxon>Actinomycetes</taxon>
        <taxon>Kitasatosporales</taxon>
        <taxon>Streptomycetaceae</taxon>
        <taxon>Streptomyces</taxon>
    </lineage>
</organism>
<dbReference type="EMBL" id="JAVREY010000071">
    <property type="protein sequence ID" value="MDT0468311.1"/>
    <property type="molecule type" value="Genomic_DNA"/>
</dbReference>
<name>A0ABU2U526_9ACTN</name>
<accession>A0ABU2U526</accession>
<protein>
    <recommendedName>
        <fullName evidence="5">Secreted protein</fullName>
    </recommendedName>
</protein>
<reference evidence="4" key="1">
    <citation type="submission" date="2023-07" db="EMBL/GenBank/DDBJ databases">
        <title>30 novel species of actinomycetes from the DSMZ collection.</title>
        <authorList>
            <person name="Nouioui I."/>
        </authorList>
    </citation>
    <scope>NUCLEOTIDE SEQUENCE [LARGE SCALE GENOMIC DNA]</scope>
    <source>
        <strain evidence="4">DSM 41699</strain>
    </source>
</reference>
<evidence type="ECO:0000256" key="1">
    <source>
        <dbReference type="SAM" id="MobiDB-lite"/>
    </source>
</evidence>
<gene>
    <name evidence="3" type="ORF">RM764_35870</name>
</gene>
<keyword evidence="4" id="KW-1185">Reference proteome</keyword>
<comment type="caution">
    <text evidence="3">The sequence shown here is derived from an EMBL/GenBank/DDBJ whole genome shotgun (WGS) entry which is preliminary data.</text>
</comment>
<evidence type="ECO:0008006" key="5">
    <source>
        <dbReference type="Google" id="ProtNLM"/>
    </source>
</evidence>
<feature type="compositionally biased region" description="Basic and acidic residues" evidence="1">
    <location>
        <begin position="47"/>
        <end position="60"/>
    </location>
</feature>
<dbReference type="RefSeq" id="WP_311699757.1">
    <property type="nucleotide sequence ID" value="NZ_JAVREY010000071.1"/>
</dbReference>
<evidence type="ECO:0000313" key="4">
    <source>
        <dbReference type="Proteomes" id="UP001183809"/>
    </source>
</evidence>
<dbReference type="Proteomes" id="UP001183809">
    <property type="component" value="Unassembled WGS sequence"/>
</dbReference>
<proteinExistence type="predicted"/>
<feature type="region of interest" description="Disordered" evidence="1">
    <location>
        <begin position="41"/>
        <end position="104"/>
    </location>
</feature>
<evidence type="ECO:0000256" key="2">
    <source>
        <dbReference type="SAM" id="SignalP"/>
    </source>
</evidence>
<sequence length="124" mass="13090">MVRGTTVRWVLTALSALLLALQLFTPAPSFASAHRTQLTAAGSPEPVMHKRADDSDETVHCGRTGHPAVPAGPPRTRDRHRTAVQPVPGNPAPASSECDAPAARPHISRPSIAHAPAALQVFRC</sequence>